<dbReference type="Proteomes" id="UP001314681">
    <property type="component" value="Unassembled WGS sequence"/>
</dbReference>
<feature type="transmembrane region" description="Helical" evidence="2">
    <location>
        <begin position="365"/>
        <end position="383"/>
    </location>
</feature>
<keyword evidence="2" id="KW-0812">Transmembrane</keyword>
<dbReference type="PANTHER" id="PTHR23526">
    <property type="entry name" value="INTEGRAL MEMBRANE TRANSPORT PROTEIN-RELATED"/>
    <property type="match status" value="1"/>
</dbReference>
<dbReference type="CDD" id="cd06174">
    <property type="entry name" value="MFS"/>
    <property type="match status" value="1"/>
</dbReference>
<name>A0ABS6K904_9FIRM</name>
<keyword evidence="2" id="KW-0472">Membrane</keyword>
<evidence type="ECO:0000256" key="1">
    <source>
        <dbReference type="ARBA" id="ARBA00004651"/>
    </source>
</evidence>
<gene>
    <name evidence="3" type="ORF">KTH90_13300</name>
</gene>
<evidence type="ECO:0000256" key="2">
    <source>
        <dbReference type="SAM" id="Phobius"/>
    </source>
</evidence>
<dbReference type="InterPro" id="IPR036259">
    <property type="entry name" value="MFS_trans_sf"/>
</dbReference>
<feature type="transmembrane region" description="Helical" evidence="2">
    <location>
        <begin position="243"/>
        <end position="261"/>
    </location>
</feature>
<keyword evidence="4" id="KW-1185">Reference proteome</keyword>
<protein>
    <submittedName>
        <fullName evidence="3">MFS transporter</fullName>
    </submittedName>
</protein>
<dbReference type="RefSeq" id="WP_238726927.1">
    <property type="nucleotide sequence ID" value="NZ_JAHQCX010000008.1"/>
</dbReference>
<comment type="caution">
    <text evidence="3">The sequence shown here is derived from an EMBL/GenBank/DDBJ whole genome shotgun (WGS) entry which is preliminary data.</text>
</comment>
<feature type="transmembrane region" description="Helical" evidence="2">
    <location>
        <begin position="163"/>
        <end position="179"/>
    </location>
</feature>
<sequence length="432" mass="48236">MKSERQKDAGPFRPEQKRFLASQVMASVYNSLVSGVLMTGFLLYLGVAPSKVGVVLSIPLLANIFQLMLERIWSRLPDSGRTINRLVFTGRMLILSIILIPLLLPGQDVLIAGSLSARTAMAGVILAFAYTIAASSGIRLNYWMVNMVDADIQGTFFARRDRIVVVITTVLSFLGGILIDELKANEREYIGFAAVFLAAAVIAAADYAIIRKIPYVEMHPVQEKQSFLKYTGCLRSDRRFGMFLFYMFWLNFATNMANPYYNAYMLDQLHLSFTHVMLLTSLQVLTQMLVAPIWGRIANRIHWNRILLVTTAALGVQFFIWPLVTSQSMGLILVIFLTSGLISTGLVTSQFMIPYDYIKPERAMAYLGLATAVTACGGFIGSFTGSRLISWMEQVTLVIGRMVFGSMQINMIISGILILGSVCYARRMLKWK</sequence>
<evidence type="ECO:0000313" key="4">
    <source>
        <dbReference type="Proteomes" id="UP001314681"/>
    </source>
</evidence>
<feature type="transmembrane region" description="Helical" evidence="2">
    <location>
        <begin position="273"/>
        <end position="294"/>
    </location>
</feature>
<feature type="transmembrane region" description="Helical" evidence="2">
    <location>
        <begin position="85"/>
        <end position="104"/>
    </location>
</feature>
<proteinExistence type="predicted"/>
<feature type="transmembrane region" description="Helical" evidence="2">
    <location>
        <begin position="403"/>
        <end position="425"/>
    </location>
</feature>
<dbReference type="InterPro" id="IPR052528">
    <property type="entry name" value="Sugar_transport-like"/>
</dbReference>
<evidence type="ECO:0000313" key="3">
    <source>
        <dbReference type="EMBL" id="MBU9726993.1"/>
    </source>
</evidence>
<feature type="transmembrane region" description="Helical" evidence="2">
    <location>
        <begin position="124"/>
        <end position="142"/>
    </location>
</feature>
<dbReference type="PANTHER" id="PTHR23526:SF2">
    <property type="entry name" value="MAJOR FACILITATOR SUPERFAMILY (MFS) PROFILE DOMAIN-CONTAINING PROTEIN"/>
    <property type="match status" value="1"/>
</dbReference>
<reference evidence="3 4" key="1">
    <citation type="submission" date="2021-06" db="EMBL/GenBank/DDBJ databases">
        <title>Description of novel taxa of the family Lachnospiraceae.</title>
        <authorList>
            <person name="Chaplin A.V."/>
            <person name="Sokolova S.R."/>
            <person name="Pikina A.P."/>
            <person name="Korzhanova M."/>
            <person name="Belova V."/>
            <person name="Korostin D."/>
            <person name="Efimov B.A."/>
        </authorList>
    </citation>
    <scope>NUCLEOTIDE SEQUENCE [LARGE SCALE GENOMIC DNA]</scope>
    <source>
        <strain evidence="3 4">ASD4241</strain>
    </source>
</reference>
<dbReference type="EMBL" id="JAHQCX010000008">
    <property type="protein sequence ID" value="MBU9726993.1"/>
    <property type="molecule type" value="Genomic_DNA"/>
</dbReference>
<dbReference type="InterPro" id="IPR011701">
    <property type="entry name" value="MFS"/>
</dbReference>
<feature type="transmembrane region" description="Helical" evidence="2">
    <location>
        <begin position="52"/>
        <end position="73"/>
    </location>
</feature>
<feature type="transmembrane region" description="Helical" evidence="2">
    <location>
        <begin position="330"/>
        <end position="353"/>
    </location>
</feature>
<dbReference type="Gene3D" id="1.20.1250.20">
    <property type="entry name" value="MFS general substrate transporter like domains"/>
    <property type="match status" value="1"/>
</dbReference>
<feature type="transmembrane region" description="Helical" evidence="2">
    <location>
        <begin position="20"/>
        <end position="46"/>
    </location>
</feature>
<organism evidence="3 4">
    <name type="scientific">Diplocloster modestus</name>
    <dbReference type="NCBI Taxonomy" id="2850322"/>
    <lineage>
        <taxon>Bacteria</taxon>
        <taxon>Bacillati</taxon>
        <taxon>Bacillota</taxon>
        <taxon>Clostridia</taxon>
        <taxon>Lachnospirales</taxon>
        <taxon>Lachnospiraceae</taxon>
        <taxon>Diplocloster</taxon>
    </lineage>
</organism>
<feature type="transmembrane region" description="Helical" evidence="2">
    <location>
        <begin position="191"/>
        <end position="210"/>
    </location>
</feature>
<comment type="subcellular location">
    <subcellularLocation>
        <location evidence="1">Cell membrane</location>
        <topology evidence="1">Multi-pass membrane protein</topology>
    </subcellularLocation>
</comment>
<keyword evidence="2" id="KW-1133">Transmembrane helix</keyword>
<dbReference type="Pfam" id="PF07690">
    <property type="entry name" value="MFS_1"/>
    <property type="match status" value="1"/>
</dbReference>
<feature type="transmembrane region" description="Helical" evidence="2">
    <location>
        <begin position="306"/>
        <end position="324"/>
    </location>
</feature>
<accession>A0ABS6K904</accession>
<dbReference type="SUPFAM" id="SSF103473">
    <property type="entry name" value="MFS general substrate transporter"/>
    <property type="match status" value="1"/>
</dbReference>